<evidence type="ECO:0000313" key="2">
    <source>
        <dbReference type="Proteomes" id="UP000659388"/>
    </source>
</evidence>
<gene>
    <name evidence="1" type="ORF">JL102_04600</name>
</gene>
<protein>
    <submittedName>
        <fullName evidence="1">DUF4920 domain-containing protein</fullName>
    </submittedName>
</protein>
<dbReference type="InterPro" id="IPR032577">
    <property type="entry name" value="DUF4920"/>
</dbReference>
<dbReference type="Proteomes" id="UP000659388">
    <property type="component" value="Unassembled WGS sequence"/>
</dbReference>
<comment type="caution">
    <text evidence="1">The sequence shown here is derived from an EMBL/GenBank/DDBJ whole genome shotgun (WGS) entry which is preliminary data.</text>
</comment>
<dbReference type="RefSeq" id="WP_202243073.1">
    <property type="nucleotide sequence ID" value="NZ_JAESIY010000002.1"/>
</dbReference>
<sequence>MKKLITLCLLASIMWSCNPKSEQNNETEADSTATASEVEAEEEVKLTGNFGDEISDDGAITADELYAKMESTDSMAVKVEGEILATCQMKGCWMTLDIPQQEAMRVTFKDYGFFVPKSGVEGKKAVVEGYAKKVTTDVETQKHYAKDAGKSQEEIDAITEPKTEIAFVANGVIIKDSK</sequence>
<dbReference type="Pfam" id="PF16267">
    <property type="entry name" value="DUF4920"/>
    <property type="match status" value="1"/>
</dbReference>
<accession>A0A937F7G7</accession>
<evidence type="ECO:0000313" key="1">
    <source>
        <dbReference type="EMBL" id="MBL3655398.1"/>
    </source>
</evidence>
<dbReference type="AlphaFoldDB" id="A0A937F7G7"/>
<organism evidence="1 2">
    <name type="scientific">Fulvivirga sediminis</name>
    <dbReference type="NCBI Taxonomy" id="2803949"/>
    <lineage>
        <taxon>Bacteria</taxon>
        <taxon>Pseudomonadati</taxon>
        <taxon>Bacteroidota</taxon>
        <taxon>Cytophagia</taxon>
        <taxon>Cytophagales</taxon>
        <taxon>Fulvivirgaceae</taxon>
        <taxon>Fulvivirga</taxon>
    </lineage>
</organism>
<reference evidence="1" key="1">
    <citation type="submission" date="2021-01" db="EMBL/GenBank/DDBJ databases">
        <title>Fulvivirga kasyanovii gen. nov., sp nov., a novel member of the phylum Bacteroidetes isolated from seawater in a mussel farm.</title>
        <authorList>
            <person name="Zhao L.-H."/>
            <person name="Wang Z.-J."/>
        </authorList>
    </citation>
    <scope>NUCLEOTIDE SEQUENCE</scope>
    <source>
        <strain evidence="1">2943</strain>
    </source>
</reference>
<dbReference type="EMBL" id="JAESIY010000002">
    <property type="protein sequence ID" value="MBL3655398.1"/>
    <property type="molecule type" value="Genomic_DNA"/>
</dbReference>
<keyword evidence="2" id="KW-1185">Reference proteome</keyword>
<name>A0A937F7G7_9BACT</name>
<proteinExistence type="predicted"/>